<evidence type="ECO:0000259" key="2">
    <source>
        <dbReference type="Pfam" id="PF20411"/>
    </source>
</evidence>
<feature type="region of interest" description="Disordered" evidence="1">
    <location>
        <begin position="312"/>
        <end position="356"/>
    </location>
</feature>
<sequence>MTNETIIKNKPSPASNVTAPSSFSIIRKTIGNQTTPACDPSVTTTVFRASGYRNSTAPPNQPSNERDIGQMVVQSPDSMQLFTSGTMRTSPPILTKRTASMPNIPPSSHAATPQSNMRPKHLSLLSSSGISGMDMMLMMRASLRVECDAYPALFCRENILWSFDNSPQNTILLLPKTFYEPYEGEEKQWSSNTAFTSPTGQTWEILFQEDPNAVYYAGTYECQLSPTTVPLTYSQLNEPVRAALCRDTLHPSWRCRLPGGEARQTMISTIDNAYRAGRIEIAGLRLNHVGFNQKLLQRLLVEIAGSESGTGIVKINSQPSSVAPSSKGDRSRRRSGGQNQDVMERAAKRPRGSIPT</sequence>
<evidence type="ECO:0000256" key="1">
    <source>
        <dbReference type="SAM" id="MobiDB-lite"/>
    </source>
</evidence>
<evidence type="ECO:0000313" key="4">
    <source>
        <dbReference type="Proteomes" id="UP000813824"/>
    </source>
</evidence>
<dbReference type="Pfam" id="PF20411">
    <property type="entry name" value="DUF6697"/>
    <property type="match status" value="1"/>
</dbReference>
<dbReference type="InterPro" id="IPR046520">
    <property type="entry name" value="DUF6697"/>
</dbReference>
<comment type="caution">
    <text evidence="3">The sequence shown here is derived from an EMBL/GenBank/DDBJ whole genome shotgun (WGS) entry which is preliminary data.</text>
</comment>
<organism evidence="3 4">
    <name type="scientific">Cristinia sonorae</name>
    <dbReference type="NCBI Taxonomy" id="1940300"/>
    <lineage>
        <taxon>Eukaryota</taxon>
        <taxon>Fungi</taxon>
        <taxon>Dikarya</taxon>
        <taxon>Basidiomycota</taxon>
        <taxon>Agaricomycotina</taxon>
        <taxon>Agaricomycetes</taxon>
        <taxon>Agaricomycetidae</taxon>
        <taxon>Agaricales</taxon>
        <taxon>Pleurotineae</taxon>
        <taxon>Stephanosporaceae</taxon>
        <taxon>Cristinia</taxon>
    </lineage>
</organism>
<gene>
    <name evidence="3" type="ORF">BXZ70DRAFT_665985</name>
</gene>
<dbReference type="OrthoDB" id="3060478at2759"/>
<reference evidence="3" key="1">
    <citation type="journal article" date="2021" name="New Phytol.">
        <title>Evolutionary innovations through gain and loss of genes in the ectomycorrhizal Boletales.</title>
        <authorList>
            <person name="Wu G."/>
            <person name="Miyauchi S."/>
            <person name="Morin E."/>
            <person name="Kuo A."/>
            <person name="Drula E."/>
            <person name="Varga T."/>
            <person name="Kohler A."/>
            <person name="Feng B."/>
            <person name="Cao Y."/>
            <person name="Lipzen A."/>
            <person name="Daum C."/>
            <person name="Hundley H."/>
            <person name="Pangilinan J."/>
            <person name="Johnson J."/>
            <person name="Barry K."/>
            <person name="LaButti K."/>
            <person name="Ng V."/>
            <person name="Ahrendt S."/>
            <person name="Min B."/>
            <person name="Choi I.G."/>
            <person name="Park H."/>
            <person name="Plett J.M."/>
            <person name="Magnuson J."/>
            <person name="Spatafora J.W."/>
            <person name="Nagy L.G."/>
            <person name="Henrissat B."/>
            <person name="Grigoriev I.V."/>
            <person name="Yang Z.L."/>
            <person name="Xu J."/>
            <person name="Martin F.M."/>
        </authorList>
    </citation>
    <scope>NUCLEOTIDE SEQUENCE</scope>
    <source>
        <strain evidence="3">KKN 215</strain>
    </source>
</reference>
<proteinExistence type="predicted"/>
<feature type="region of interest" description="Disordered" evidence="1">
    <location>
        <begin position="98"/>
        <end position="118"/>
    </location>
</feature>
<dbReference type="AlphaFoldDB" id="A0A8K0XT15"/>
<dbReference type="Proteomes" id="UP000813824">
    <property type="component" value="Unassembled WGS sequence"/>
</dbReference>
<feature type="domain" description="DUF6697" evidence="2">
    <location>
        <begin position="196"/>
        <end position="300"/>
    </location>
</feature>
<protein>
    <recommendedName>
        <fullName evidence="2">DUF6697 domain-containing protein</fullName>
    </recommendedName>
</protein>
<dbReference type="EMBL" id="JAEVFJ010000006">
    <property type="protein sequence ID" value="KAH8103819.1"/>
    <property type="molecule type" value="Genomic_DNA"/>
</dbReference>
<keyword evidence="4" id="KW-1185">Reference proteome</keyword>
<name>A0A8K0XT15_9AGAR</name>
<evidence type="ECO:0000313" key="3">
    <source>
        <dbReference type="EMBL" id="KAH8103819.1"/>
    </source>
</evidence>
<feature type="compositionally biased region" description="Polar residues" evidence="1">
    <location>
        <begin position="315"/>
        <end position="324"/>
    </location>
</feature>
<accession>A0A8K0XT15</accession>